<keyword evidence="2" id="KW-1185">Reference proteome</keyword>
<reference evidence="1 2" key="2">
    <citation type="journal article" date="2022" name="Mol. Ecol. Resour.">
        <title>The genomes of chicory, endive, great burdock and yacon provide insights into Asteraceae paleo-polyploidization history and plant inulin production.</title>
        <authorList>
            <person name="Fan W."/>
            <person name="Wang S."/>
            <person name="Wang H."/>
            <person name="Wang A."/>
            <person name="Jiang F."/>
            <person name="Liu H."/>
            <person name="Zhao H."/>
            <person name="Xu D."/>
            <person name="Zhang Y."/>
        </authorList>
    </citation>
    <scope>NUCLEOTIDE SEQUENCE [LARGE SCALE GENOMIC DNA]</scope>
    <source>
        <strain evidence="2">cv. Punajuju</strain>
        <tissue evidence="1">Leaves</tissue>
    </source>
</reference>
<comment type="caution">
    <text evidence="1">The sequence shown here is derived from an EMBL/GenBank/DDBJ whole genome shotgun (WGS) entry which is preliminary data.</text>
</comment>
<proteinExistence type="predicted"/>
<organism evidence="1 2">
    <name type="scientific">Cichorium intybus</name>
    <name type="common">Chicory</name>
    <dbReference type="NCBI Taxonomy" id="13427"/>
    <lineage>
        <taxon>Eukaryota</taxon>
        <taxon>Viridiplantae</taxon>
        <taxon>Streptophyta</taxon>
        <taxon>Embryophyta</taxon>
        <taxon>Tracheophyta</taxon>
        <taxon>Spermatophyta</taxon>
        <taxon>Magnoliopsida</taxon>
        <taxon>eudicotyledons</taxon>
        <taxon>Gunneridae</taxon>
        <taxon>Pentapetalae</taxon>
        <taxon>asterids</taxon>
        <taxon>campanulids</taxon>
        <taxon>Asterales</taxon>
        <taxon>Asteraceae</taxon>
        <taxon>Cichorioideae</taxon>
        <taxon>Cichorieae</taxon>
        <taxon>Cichoriinae</taxon>
        <taxon>Cichorium</taxon>
    </lineage>
</organism>
<accession>A0ACB9BN12</accession>
<evidence type="ECO:0000313" key="2">
    <source>
        <dbReference type="Proteomes" id="UP001055811"/>
    </source>
</evidence>
<protein>
    <submittedName>
        <fullName evidence="1">Uncharacterized protein</fullName>
    </submittedName>
</protein>
<name>A0ACB9BN12_CICIN</name>
<sequence>MSLLTFFEKDGKRNPAFASFRNVNHVSAGAIVDLDYNSSDCGAACLQQISTNLTIMYKEMVSNAAGPLSFFGGEFRDGDDPFGNGDPSIWSIEAGCHSPVGNVEFVVGI</sequence>
<evidence type="ECO:0000313" key="1">
    <source>
        <dbReference type="EMBL" id="KAI3723390.1"/>
    </source>
</evidence>
<dbReference type="Proteomes" id="UP001055811">
    <property type="component" value="Linkage Group LG06"/>
</dbReference>
<reference evidence="2" key="1">
    <citation type="journal article" date="2022" name="Mol. Ecol. Resour.">
        <title>The genomes of chicory, endive, great burdock and yacon provide insights into Asteraceae palaeo-polyploidization history and plant inulin production.</title>
        <authorList>
            <person name="Fan W."/>
            <person name="Wang S."/>
            <person name="Wang H."/>
            <person name="Wang A."/>
            <person name="Jiang F."/>
            <person name="Liu H."/>
            <person name="Zhao H."/>
            <person name="Xu D."/>
            <person name="Zhang Y."/>
        </authorList>
    </citation>
    <scope>NUCLEOTIDE SEQUENCE [LARGE SCALE GENOMIC DNA]</scope>
    <source>
        <strain evidence="2">cv. Punajuju</strain>
    </source>
</reference>
<gene>
    <name evidence="1" type="ORF">L2E82_34923</name>
</gene>
<dbReference type="EMBL" id="CM042014">
    <property type="protein sequence ID" value="KAI3723390.1"/>
    <property type="molecule type" value="Genomic_DNA"/>
</dbReference>